<dbReference type="STRING" id="439481.Aboo_1349"/>
<proteinExistence type="predicted"/>
<feature type="domain" description="ChrB C-terminal" evidence="1">
    <location>
        <begin position="9"/>
        <end position="140"/>
    </location>
</feature>
<dbReference type="AlphaFoldDB" id="B5IB21"/>
<protein>
    <submittedName>
        <fullName evidence="2">Chromate resistance exported protein</fullName>
    </submittedName>
</protein>
<dbReference type="EMBL" id="CP001941">
    <property type="protein sequence ID" value="ADD09157.1"/>
    <property type="molecule type" value="Genomic_DNA"/>
</dbReference>
<evidence type="ECO:0000259" key="1">
    <source>
        <dbReference type="Pfam" id="PF09828"/>
    </source>
</evidence>
<dbReference type="HOGENOM" id="CLU_121884_0_0_2"/>
<keyword evidence="3" id="KW-1185">Reference proteome</keyword>
<reference evidence="2" key="1">
    <citation type="submission" date="2010-02" db="EMBL/GenBank/DDBJ databases">
        <title>Complete sequence of Aciduliprofundum boonei T469.</title>
        <authorList>
            <consortium name="US DOE Joint Genome Institute"/>
            <person name="Lucas S."/>
            <person name="Copeland A."/>
            <person name="Lapidus A."/>
            <person name="Cheng J.-F."/>
            <person name="Bruce D."/>
            <person name="Goodwin L."/>
            <person name="Pitluck S."/>
            <person name="Saunders E."/>
            <person name="Detter J.C."/>
            <person name="Han C."/>
            <person name="Tapia R."/>
            <person name="Land M."/>
            <person name="Hauser L."/>
            <person name="Kyrpides N."/>
            <person name="Mikhailova N."/>
            <person name="Flores G."/>
            <person name="Reysenbach A.-L."/>
            <person name="Woyke T."/>
        </authorList>
    </citation>
    <scope>NUCLEOTIDE SEQUENCE</scope>
    <source>
        <strain evidence="2">T469</strain>
    </source>
</reference>
<accession>B5IB21</accession>
<dbReference type="KEGG" id="abi:Aboo_1349"/>
<organism evidence="2 3">
    <name type="scientific">Aciduliprofundum boonei (strain DSM 19572 / T469)</name>
    <dbReference type="NCBI Taxonomy" id="439481"/>
    <lineage>
        <taxon>Archaea</taxon>
        <taxon>Methanobacteriati</taxon>
        <taxon>Thermoplasmatota</taxon>
        <taxon>DHVE2 group</taxon>
        <taxon>Candidatus Aciduliprofundum</taxon>
    </lineage>
</organism>
<name>B5IB21_ACIB4</name>
<evidence type="ECO:0000313" key="3">
    <source>
        <dbReference type="Proteomes" id="UP000001400"/>
    </source>
</evidence>
<evidence type="ECO:0000313" key="2">
    <source>
        <dbReference type="EMBL" id="ADD09157.1"/>
    </source>
</evidence>
<sequence>MELARKMKWVTREYVHVDRVACPWLITRFIDPEAEFIFVPRDTDPATIKEGTPFDMKGVELGHHNGNCSFDAFIEKYKIEDPAVKEIQKIVHEADTHVENPSPLAIALKILAKGYRLAAKDDYETLEKEFPLYDALYAYFKNELEK</sequence>
<dbReference type="eggNOG" id="arCOG10427">
    <property type="taxonomic scope" value="Archaea"/>
</dbReference>
<dbReference type="Pfam" id="PF09828">
    <property type="entry name" value="ChrB_C"/>
    <property type="match status" value="1"/>
</dbReference>
<dbReference type="InterPro" id="IPR018634">
    <property type="entry name" value="ChrB_C"/>
</dbReference>
<gene>
    <name evidence="2" type="ordered locus">Aboo_1349</name>
</gene>
<dbReference type="Proteomes" id="UP000001400">
    <property type="component" value="Chromosome"/>
</dbReference>